<dbReference type="PROSITE" id="PS00380">
    <property type="entry name" value="RHODANESE_1"/>
    <property type="match status" value="1"/>
</dbReference>
<dbReference type="CDD" id="cd00158">
    <property type="entry name" value="RHOD"/>
    <property type="match status" value="1"/>
</dbReference>
<keyword evidence="3" id="KW-1185">Reference proteome</keyword>
<dbReference type="RefSeq" id="WP_407347504.1">
    <property type="nucleotide sequence ID" value="NZ_CP136864.1"/>
</dbReference>
<dbReference type="SMART" id="SM00450">
    <property type="entry name" value="RHOD"/>
    <property type="match status" value="1"/>
</dbReference>
<dbReference type="InterPro" id="IPR001307">
    <property type="entry name" value="Thiosulphate_STrfase_CS"/>
</dbReference>
<sequence>MFRAIVVFCVGVVLSACGSDNNTGELALSAVQDGALLVDVRTAEEFATGHLPGAINIPHGEIVEGIAALDLPQSSDIVLYCRSGNRSGIATASLSAAGFTKAVNAGAYSALKPVWDAGG</sequence>
<gene>
    <name evidence="2" type="ORF">R0135_13775</name>
</gene>
<dbReference type="InterPro" id="IPR052367">
    <property type="entry name" value="Thiosulfate_ST/Rhodanese-like"/>
</dbReference>
<dbReference type="PANTHER" id="PTHR45431:SF3">
    <property type="entry name" value="RHODANESE-LIKE DOMAIN-CONTAINING PROTEIN 15, CHLOROPLASTIC"/>
    <property type="match status" value="1"/>
</dbReference>
<feature type="domain" description="Rhodanese" evidence="1">
    <location>
        <begin position="31"/>
        <end position="117"/>
    </location>
</feature>
<organism evidence="2 3">
    <name type="scientific">Congregibacter variabilis</name>
    <dbReference type="NCBI Taxonomy" id="3081200"/>
    <lineage>
        <taxon>Bacteria</taxon>
        <taxon>Pseudomonadati</taxon>
        <taxon>Pseudomonadota</taxon>
        <taxon>Gammaproteobacteria</taxon>
        <taxon>Cellvibrionales</taxon>
        <taxon>Halieaceae</taxon>
        <taxon>Congregibacter</taxon>
    </lineage>
</organism>
<dbReference type="Pfam" id="PF00581">
    <property type="entry name" value="Rhodanese"/>
    <property type="match status" value="1"/>
</dbReference>
<dbReference type="SUPFAM" id="SSF52821">
    <property type="entry name" value="Rhodanese/Cell cycle control phosphatase"/>
    <property type="match status" value="1"/>
</dbReference>
<accession>A0ABZ0I101</accession>
<protein>
    <submittedName>
        <fullName evidence="2">Rhodanese-like domain-containing protein</fullName>
    </submittedName>
</protein>
<proteinExistence type="predicted"/>
<dbReference type="PANTHER" id="PTHR45431">
    <property type="entry name" value="RHODANESE-LIKE DOMAIN-CONTAINING PROTEIN 15, CHLOROPLASTIC"/>
    <property type="match status" value="1"/>
</dbReference>
<dbReference type="PROSITE" id="PS51257">
    <property type="entry name" value="PROKAR_LIPOPROTEIN"/>
    <property type="match status" value="1"/>
</dbReference>
<dbReference type="EMBL" id="CP136864">
    <property type="protein sequence ID" value="WOJ92846.1"/>
    <property type="molecule type" value="Genomic_DNA"/>
</dbReference>
<evidence type="ECO:0000259" key="1">
    <source>
        <dbReference type="PROSITE" id="PS50206"/>
    </source>
</evidence>
<name>A0ABZ0I101_9GAMM</name>
<dbReference type="PROSITE" id="PS50206">
    <property type="entry name" value="RHODANESE_3"/>
    <property type="match status" value="1"/>
</dbReference>
<dbReference type="InterPro" id="IPR036873">
    <property type="entry name" value="Rhodanese-like_dom_sf"/>
</dbReference>
<dbReference type="Proteomes" id="UP001626537">
    <property type="component" value="Chromosome"/>
</dbReference>
<evidence type="ECO:0000313" key="2">
    <source>
        <dbReference type="EMBL" id="WOJ92846.1"/>
    </source>
</evidence>
<reference evidence="2 3" key="1">
    <citation type="submission" date="2023-10" db="EMBL/GenBank/DDBJ databases">
        <title>Two novel species belonging to the OM43/NOR5 clade.</title>
        <authorList>
            <person name="Park M."/>
        </authorList>
    </citation>
    <scope>NUCLEOTIDE SEQUENCE [LARGE SCALE GENOMIC DNA]</scope>
    <source>
        <strain evidence="2 3">IMCC43200</strain>
    </source>
</reference>
<dbReference type="InterPro" id="IPR001763">
    <property type="entry name" value="Rhodanese-like_dom"/>
</dbReference>
<dbReference type="Gene3D" id="3.40.250.10">
    <property type="entry name" value="Rhodanese-like domain"/>
    <property type="match status" value="1"/>
</dbReference>
<evidence type="ECO:0000313" key="3">
    <source>
        <dbReference type="Proteomes" id="UP001626537"/>
    </source>
</evidence>